<protein>
    <submittedName>
        <fullName evidence="6">Zinc ABC transporter substrate-binding protein</fullName>
    </submittedName>
</protein>
<keyword evidence="2" id="KW-0813">Transport</keyword>
<dbReference type="PANTHER" id="PTHR42953:SF3">
    <property type="entry name" value="HIGH-AFFINITY ZINC UPTAKE SYSTEM PROTEIN ZNUA"/>
    <property type="match status" value="1"/>
</dbReference>
<comment type="similarity">
    <text evidence="1">Belongs to the bacterial solute-binding protein 9 family.</text>
</comment>
<gene>
    <name evidence="6" type="ORF">GCM10009863_07220</name>
</gene>
<sequence>MNIGPCPRRLIRTSAAVAALGVGSLSLAACGDDSGAGGGKVSVAASFYPMAYLAQRIGGDHVQVQNLTKPGTEPHDLELSPKQTGQLSEADMIVYLKGLQPAVDEAVQQSEIGNVAEATSFTTLEKHGTDVHGEKDHGGHGGHGEDGGDSGHEGHDHGDDAAGDPHVWLDPVRYAQIAEGVGKHLQKADPDHKAEYKKNTEAVVARLHALDKEFRDGLKAKKTDTFVTTHAAFGYLAERYGLHEEAVSGIDPESEPSAARMKQLHEVAKKDGVGTVFFEDNASDKTARTLADDLRLKTAVLSPLESVKDPEKQDYFSVMHQNLTALKTALGAQ</sequence>
<organism evidence="6 7">
    <name type="scientific">Streptomyces axinellae</name>
    <dbReference type="NCBI Taxonomy" id="552788"/>
    <lineage>
        <taxon>Bacteria</taxon>
        <taxon>Bacillati</taxon>
        <taxon>Actinomycetota</taxon>
        <taxon>Actinomycetes</taxon>
        <taxon>Kitasatosporales</taxon>
        <taxon>Streptomycetaceae</taxon>
        <taxon>Streptomyces</taxon>
    </lineage>
</organism>
<dbReference type="RefSeq" id="WP_344562008.1">
    <property type="nucleotide sequence ID" value="NZ_BAAARJ010000002.1"/>
</dbReference>
<evidence type="ECO:0000313" key="6">
    <source>
        <dbReference type="EMBL" id="GAA2596417.1"/>
    </source>
</evidence>
<feature type="signal peptide" evidence="5">
    <location>
        <begin position="1"/>
        <end position="28"/>
    </location>
</feature>
<dbReference type="InterPro" id="IPR006129">
    <property type="entry name" value="AdhesinB"/>
</dbReference>
<dbReference type="Gene3D" id="3.40.50.1980">
    <property type="entry name" value="Nitrogenase molybdenum iron protein domain"/>
    <property type="match status" value="2"/>
</dbReference>
<evidence type="ECO:0000256" key="4">
    <source>
        <dbReference type="SAM" id="MobiDB-lite"/>
    </source>
</evidence>
<dbReference type="PANTHER" id="PTHR42953">
    <property type="entry name" value="HIGH-AFFINITY ZINC UPTAKE SYSTEM PROTEIN ZNUA-RELATED"/>
    <property type="match status" value="1"/>
</dbReference>
<reference evidence="6 7" key="1">
    <citation type="journal article" date="2019" name="Int. J. Syst. Evol. Microbiol.">
        <title>The Global Catalogue of Microorganisms (GCM) 10K type strain sequencing project: providing services to taxonomists for standard genome sequencing and annotation.</title>
        <authorList>
            <consortium name="The Broad Institute Genomics Platform"/>
            <consortium name="The Broad Institute Genome Sequencing Center for Infectious Disease"/>
            <person name="Wu L."/>
            <person name="Ma J."/>
        </authorList>
    </citation>
    <scope>NUCLEOTIDE SEQUENCE [LARGE SCALE GENOMIC DNA]</scope>
    <source>
        <strain evidence="6 7">JCM 16373</strain>
    </source>
</reference>
<keyword evidence="3 5" id="KW-0732">Signal</keyword>
<dbReference type="Pfam" id="PF01297">
    <property type="entry name" value="ZnuA"/>
    <property type="match status" value="1"/>
</dbReference>
<evidence type="ECO:0000313" key="7">
    <source>
        <dbReference type="Proteomes" id="UP001501447"/>
    </source>
</evidence>
<name>A0ABN3PPL5_9ACTN</name>
<dbReference type="SUPFAM" id="SSF53807">
    <property type="entry name" value="Helical backbone' metal receptor"/>
    <property type="match status" value="1"/>
</dbReference>
<dbReference type="Proteomes" id="UP001501447">
    <property type="component" value="Unassembled WGS sequence"/>
</dbReference>
<evidence type="ECO:0000256" key="2">
    <source>
        <dbReference type="ARBA" id="ARBA00022448"/>
    </source>
</evidence>
<feature type="compositionally biased region" description="Basic and acidic residues" evidence="4">
    <location>
        <begin position="128"/>
        <end position="160"/>
    </location>
</feature>
<evidence type="ECO:0000256" key="5">
    <source>
        <dbReference type="SAM" id="SignalP"/>
    </source>
</evidence>
<dbReference type="EMBL" id="BAAARJ010000002">
    <property type="protein sequence ID" value="GAA2596417.1"/>
    <property type="molecule type" value="Genomic_DNA"/>
</dbReference>
<dbReference type="InterPro" id="IPR050492">
    <property type="entry name" value="Bact_metal-bind_prot9"/>
</dbReference>
<evidence type="ECO:0000256" key="1">
    <source>
        <dbReference type="ARBA" id="ARBA00011028"/>
    </source>
</evidence>
<feature type="chain" id="PRO_5046494039" evidence="5">
    <location>
        <begin position="29"/>
        <end position="333"/>
    </location>
</feature>
<dbReference type="InterPro" id="IPR006127">
    <property type="entry name" value="ZnuA-like"/>
</dbReference>
<evidence type="ECO:0000256" key="3">
    <source>
        <dbReference type="ARBA" id="ARBA00022729"/>
    </source>
</evidence>
<comment type="caution">
    <text evidence="6">The sequence shown here is derived from an EMBL/GenBank/DDBJ whole genome shotgun (WGS) entry which is preliminary data.</text>
</comment>
<keyword evidence="7" id="KW-1185">Reference proteome</keyword>
<accession>A0ABN3PPL5</accession>
<dbReference type="PRINTS" id="PR00691">
    <property type="entry name" value="ADHESINB"/>
</dbReference>
<feature type="region of interest" description="Disordered" evidence="4">
    <location>
        <begin position="128"/>
        <end position="165"/>
    </location>
</feature>
<proteinExistence type="inferred from homology"/>